<feature type="compositionally biased region" description="Acidic residues" evidence="2">
    <location>
        <begin position="338"/>
        <end position="354"/>
    </location>
</feature>
<feature type="region of interest" description="Disordered" evidence="2">
    <location>
        <begin position="13"/>
        <end position="35"/>
    </location>
</feature>
<reference evidence="4 5" key="1">
    <citation type="journal article" date="2018" name="Evol. Lett.">
        <title>Horizontal gene cluster transfer increased hallucinogenic mushroom diversity.</title>
        <authorList>
            <person name="Reynolds H.T."/>
            <person name="Vijayakumar V."/>
            <person name="Gluck-Thaler E."/>
            <person name="Korotkin H.B."/>
            <person name="Matheny P.B."/>
            <person name="Slot J.C."/>
        </authorList>
    </citation>
    <scope>NUCLEOTIDE SEQUENCE [LARGE SCALE GENOMIC DNA]</scope>
    <source>
        <strain evidence="4 5">SRW20</strain>
    </source>
</reference>
<feature type="compositionally biased region" description="Basic and acidic residues" evidence="2">
    <location>
        <begin position="25"/>
        <end position="35"/>
    </location>
</feature>
<gene>
    <name evidence="4" type="ORF">CVT26_015995</name>
</gene>
<feature type="compositionally biased region" description="Acidic residues" evidence="2">
    <location>
        <begin position="251"/>
        <end position="277"/>
    </location>
</feature>
<evidence type="ECO:0000256" key="1">
    <source>
        <dbReference type="ARBA" id="ARBA00009686"/>
    </source>
</evidence>
<dbReference type="Gene3D" id="3.40.30.10">
    <property type="entry name" value="Glutaredoxin"/>
    <property type="match status" value="1"/>
</dbReference>
<proteinExistence type="inferred from homology"/>
<dbReference type="InterPro" id="IPR036249">
    <property type="entry name" value="Thioredoxin-like_sf"/>
</dbReference>
<dbReference type="Proteomes" id="UP000284706">
    <property type="component" value="Unassembled WGS sequence"/>
</dbReference>
<feature type="region of interest" description="Disordered" evidence="2">
    <location>
        <begin position="47"/>
        <end position="86"/>
    </location>
</feature>
<dbReference type="EMBL" id="NHYE01000966">
    <property type="protein sequence ID" value="PPR01089.1"/>
    <property type="molecule type" value="Genomic_DNA"/>
</dbReference>
<dbReference type="InParanoid" id="A0A409YDJ3"/>
<dbReference type="PANTHER" id="PTHR46052">
    <property type="entry name" value="PHOSDUCIN-LIKE PROTEIN"/>
    <property type="match status" value="1"/>
</dbReference>
<keyword evidence="5" id="KW-1185">Reference proteome</keyword>
<feature type="region of interest" description="Disordered" evidence="2">
    <location>
        <begin position="326"/>
        <end position="354"/>
    </location>
</feature>
<feature type="region of interest" description="Disordered" evidence="2">
    <location>
        <begin position="242"/>
        <end position="281"/>
    </location>
</feature>
<comment type="similarity">
    <text evidence="1">Belongs to the phosducin family.</text>
</comment>
<dbReference type="OrthoDB" id="70588at2759"/>
<name>A0A409YDJ3_9AGAR</name>
<dbReference type="Pfam" id="PF02114">
    <property type="entry name" value="Phosducin"/>
    <property type="match status" value="1"/>
</dbReference>
<evidence type="ECO:0000256" key="2">
    <source>
        <dbReference type="SAM" id="MobiDB-lite"/>
    </source>
</evidence>
<dbReference type="InterPro" id="IPR024253">
    <property type="entry name" value="Phosducin_thioredoxin-like_dom"/>
</dbReference>
<dbReference type="STRING" id="231916.A0A409YDJ3"/>
<accession>A0A409YDJ3</accession>
<dbReference type="PANTHER" id="PTHR46052:SF1">
    <property type="entry name" value="PHOSDUCIN-LIKE PROTEIN"/>
    <property type="match status" value="1"/>
</dbReference>
<dbReference type="AlphaFoldDB" id="A0A409YDJ3"/>
<dbReference type="SUPFAM" id="SSF52833">
    <property type="entry name" value="Thioredoxin-like"/>
    <property type="match status" value="1"/>
</dbReference>
<evidence type="ECO:0000313" key="5">
    <source>
        <dbReference type="Proteomes" id="UP000284706"/>
    </source>
</evidence>
<sequence length="354" mass="40160">MYADIEALVLSGDLFNGRSGTSSPERSESPDKGWHDEELQAAAEKLEEKGLDYDSDTVRREAAKQKEKEIAQSPESIGMGPGRTGVKGVIRDRDEAAEIQREQRAREAEEMRRKFEAANLGGKTFLEEEREKAMRGEKADALVFKDALKAHERRDVWGQKREGKFGHLREVGLKGYLSAVEKEQTGTWVVVHLYDPSLDRCYAIDETLARLARLYPDTKFLRAKASSLGFASLNNSSKPAPIASRLRSVREDDDEDDPYGYDEKDDYEDDEDDDEDGFRDQNVDLDMLPTILVYRNGQLVHNWVRVDWEAGPAGLEELLDKHNILPRSSTTDNLGLPSDDEDFDLMWSDEDEKP</sequence>
<feature type="domain" description="Phosducin" evidence="3">
    <location>
        <begin position="174"/>
        <end position="232"/>
    </location>
</feature>
<evidence type="ECO:0000259" key="3">
    <source>
        <dbReference type="Pfam" id="PF02114"/>
    </source>
</evidence>
<protein>
    <recommendedName>
        <fullName evidence="3">Phosducin domain-containing protein</fullName>
    </recommendedName>
</protein>
<feature type="compositionally biased region" description="Basic and acidic residues" evidence="2">
    <location>
        <begin position="47"/>
        <end position="70"/>
    </location>
</feature>
<dbReference type="InterPro" id="IPR051499">
    <property type="entry name" value="Phosducin-like_reg"/>
</dbReference>
<comment type="caution">
    <text evidence="4">The sequence shown here is derived from an EMBL/GenBank/DDBJ whole genome shotgun (WGS) entry which is preliminary data.</text>
</comment>
<evidence type="ECO:0000313" key="4">
    <source>
        <dbReference type="EMBL" id="PPR01089.1"/>
    </source>
</evidence>
<organism evidence="4 5">
    <name type="scientific">Gymnopilus dilepis</name>
    <dbReference type="NCBI Taxonomy" id="231916"/>
    <lineage>
        <taxon>Eukaryota</taxon>
        <taxon>Fungi</taxon>
        <taxon>Dikarya</taxon>
        <taxon>Basidiomycota</taxon>
        <taxon>Agaricomycotina</taxon>
        <taxon>Agaricomycetes</taxon>
        <taxon>Agaricomycetidae</taxon>
        <taxon>Agaricales</taxon>
        <taxon>Agaricineae</taxon>
        <taxon>Hymenogastraceae</taxon>
        <taxon>Gymnopilus</taxon>
    </lineage>
</organism>